<accession>A0A0N0P9Z9</accession>
<evidence type="ECO:0000313" key="2">
    <source>
        <dbReference type="Proteomes" id="UP000053268"/>
    </source>
</evidence>
<sequence>MMDIIYKATMRRDENGTYAPFRPEDQFVYADVDLKDYGPINYKAASIYAQMKKVKEQQKMQEVYDKQTDDDML</sequence>
<evidence type="ECO:0000313" key="1">
    <source>
        <dbReference type="EMBL" id="KPJ04323.1"/>
    </source>
</evidence>
<dbReference type="STRING" id="66420.A0A0N0P9Z9"/>
<keyword evidence="2" id="KW-1185">Reference proteome</keyword>
<organism evidence="1 2">
    <name type="scientific">Papilio xuthus</name>
    <name type="common">Asian swallowtail butterfly</name>
    <dbReference type="NCBI Taxonomy" id="66420"/>
    <lineage>
        <taxon>Eukaryota</taxon>
        <taxon>Metazoa</taxon>
        <taxon>Ecdysozoa</taxon>
        <taxon>Arthropoda</taxon>
        <taxon>Hexapoda</taxon>
        <taxon>Insecta</taxon>
        <taxon>Pterygota</taxon>
        <taxon>Neoptera</taxon>
        <taxon>Endopterygota</taxon>
        <taxon>Lepidoptera</taxon>
        <taxon>Glossata</taxon>
        <taxon>Ditrysia</taxon>
        <taxon>Papilionoidea</taxon>
        <taxon>Papilionidae</taxon>
        <taxon>Papilioninae</taxon>
        <taxon>Papilio</taxon>
    </lineage>
</organism>
<dbReference type="Proteomes" id="UP000053268">
    <property type="component" value="Unassembled WGS sequence"/>
</dbReference>
<dbReference type="AlphaFoldDB" id="A0A0N0P9Z9"/>
<reference evidence="1 2" key="1">
    <citation type="journal article" date="2015" name="Nat. Commun.">
        <title>Outbred genome sequencing and CRISPR/Cas9 gene editing in butterflies.</title>
        <authorList>
            <person name="Li X."/>
            <person name="Fan D."/>
            <person name="Zhang W."/>
            <person name="Liu G."/>
            <person name="Zhang L."/>
            <person name="Zhao L."/>
            <person name="Fang X."/>
            <person name="Chen L."/>
            <person name="Dong Y."/>
            <person name="Chen Y."/>
            <person name="Ding Y."/>
            <person name="Zhao R."/>
            <person name="Feng M."/>
            <person name="Zhu Y."/>
            <person name="Feng Y."/>
            <person name="Jiang X."/>
            <person name="Zhu D."/>
            <person name="Xiang H."/>
            <person name="Feng X."/>
            <person name="Li S."/>
            <person name="Wang J."/>
            <person name="Zhang G."/>
            <person name="Kronforst M.R."/>
            <person name="Wang W."/>
        </authorList>
    </citation>
    <scope>NUCLEOTIDE SEQUENCE [LARGE SCALE GENOMIC DNA]</scope>
    <source>
        <strain evidence="1">Ya'a_city_454_Px</strain>
        <tissue evidence="1">Whole body</tissue>
    </source>
</reference>
<name>A0A0N0P9Z9_PAPXU</name>
<gene>
    <name evidence="1" type="ORF">RR46_00779</name>
</gene>
<protein>
    <submittedName>
        <fullName evidence="1">Uncharacterized protein</fullName>
    </submittedName>
</protein>
<dbReference type="EMBL" id="KQ459015">
    <property type="protein sequence ID" value="KPJ04323.1"/>
    <property type="molecule type" value="Genomic_DNA"/>
</dbReference>
<proteinExistence type="predicted"/>